<dbReference type="InterPro" id="IPR029039">
    <property type="entry name" value="Flavoprotein-like_sf"/>
</dbReference>
<dbReference type="Proteomes" id="UP000312594">
    <property type="component" value="Unassembled WGS sequence"/>
</dbReference>
<dbReference type="EMBL" id="VEVP01000005">
    <property type="protein sequence ID" value="TNU94107.1"/>
    <property type="molecule type" value="Genomic_DNA"/>
</dbReference>
<name>A0A369MMW3_EGGLN</name>
<dbReference type="Pfam" id="PF03358">
    <property type="entry name" value="FMN_red"/>
    <property type="match status" value="1"/>
</dbReference>
<reference evidence="6" key="3">
    <citation type="submission" date="2019-06" db="EMBL/GenBank/DDBJ databases">
        <authorList>
            <person name="Bisanz J.E."/>
            <person name="Turnbaugh P.J."/>
        </authorList>
    </citation>
    <scope>NUCLEOTIDE SEQUENCE</scope>
    <source>
        <strain evidence="6">SECO-MT75m2</strain>
    </source>
</reference>
<evidence type="ECO:0000313" key="9">
    <source>
        <dbReference type="Proteomes" id="UP000436429"/>
    </source>
</evidence>
<dbReference type="RefSeq" id="WP_086414686.1">
    <property type="nucleotide sequence ID" value="NZ_AP025575.1"/>
</dbReference>
<dbReference type="InterPro" id="IPR051796">
    <property type="entry name" value="ISF_SsuE-like"/>
</dbReference>
<dbReference type="PANTHER" id="PTHR43278">
    <property type="entry name" value="NAD(P)H-DEPENDENT FMN-CONTAINING OXIDOREDUCTASE YWQN-RELATED"/>
    <property type="match status" value="1"/>
</dbReference>
<organism evidence="5 7">
    <name type="scientific">Eggerthella lenta</name>
    <name type="common">Eubacterium lentum</name>
    <dbReference type="NCBI Taxonomy" id="84112"/>
    <lineage>
        <taxon>Bacteria</taxon>
        <taxon>Bacillati</taxon>
        <taxon>Actinomycetota</taxon>
        <taxon>Coriobacteriia</taxon>
        <taxon>Eggerthellales</taxon>
        <taxon>Eggerthellaceae</taxon>
        <taxon>Eggerthella</taxon>
    </lineage>
</organism>
<dbReference type="PANTHER" id="PTHR43278:SF2">
    <property type="entry name" value="IRON-SULFUR FLAVOPROTEIN"/>
    <property type="match status" value="1"/>
</dbReference>
<dbReference type="SUPFAM" id="SSF52218">
    <property type="entry name" value="Flavoproteins"/>
    <property type="match status" value="1"/>
</dbReference>
<comment type="caution">
    <text evidence="5">The sequence shown here is derived from an EMBL/GenBank/DDBJ whole genome shotgun (WGS) entry which is preliminary data.</text>
</comment>
<dbReference type="AlphaFoldDB" id="A0A369MMW3"/>
<dbReference type="Proteomes" id="UP000253970">
    <property type="component" value="Unassembled WGS sequence"/>
</dbReference>
<evidence type="ECO:0000256" key="1">
    <source>
        <dbReference type="ARBA" id="ARBA00022630"/>
    </source>
</evidence>
<protein>
    <submittedName>
        <fullName evidence="5">Flavodoxin family protein</fullName>
    </submittedName>
</protein>
<evidence type="ECO:0000313" key="8">
    <source>
        <dbReference type="Proteomes" id="UP000312594"/>
    </source>
</evidence>
<accession>A0A369MMW3</accession>
<evidence type="ECO:0000313" key="6">
    <source>
        <dbReference type="EMBL" id="TNU94107.1"/>
    </source>
</evidence>
<evidence type="ECO:0000313" key="5">
    <source>
        <dbReference type="EMBL" id="RDB73300.1"/>
    </source>
</evidence>
<dbReference type="Proteomes" id="UP000436429">
    <property type="component" value="Unassembled WGS sequence"/>
</dbReference>
<gene>
    <name evidence="5" type="ORF">C1875_00130</name>
    <name evidence="6" type="ORF">FIC87_03600</name>
    <name evidence="4" type="ORF">GO726_13030</name>
</gene>
<dbReference type="GeneID" id="69510606"/>
<evidence type="ECO:0000313" key="7">
    <source>
        <dbReference type="Proteomes" id="UP000253970"/>
    </source>
</evidence>
<proteinExistence type="predicted"/>
<feature type="domain" description="NADPH-dependent FMN reductase-like" evidence="3">
    <location>
        <begin position="4"/>
        <end position="124"/>
    </location>
</feature>
<reference evidence="4 9" key="4">
    <citation type="submission" date="2019-11" db="EMBL/GenBank/DDBJ databases">
        <title>Whole genome shotgun sequencing (WGS) data from Adlercreutzia equolifaciens ResAG-91, Eggerthella lenta MRI-F36, MRI-F37, MRI-F40, ResAG-49, ResAG-88, ResAG-121, ResAG-145, and Gordonibacter sp. ResAG-5, ResAG-26, ResAG-43, ResAG-50, ResAG-59.</title>
        <authorList>
            <person name="Stoll D.A."/>
            <person name="Danylec N."/>
            <person name="Franz C.M.A.P."/>
            <person name="Huch M."/>
        </authorList>
    </citation>
    <scope>NUCLEOTIDE SEQUENCE [LARGE SCALE GENOMIC DNA]</scope>
    <source>
        <strain evidence="4 9">ResAG-88</strain>
    </source>
</reference>
<keyword evidence="2" id="KW-0288">FMN</keyword>
<dbReference type="EMBL" id="WPOM01000036">
    <property type="protein sequence ID" value="MVN34079.1"/>
    <property type="molecule type" value="Genomic_DNA"/>
</dbReference>
<reference evidence="5 7" key="2">
    <citation type="journal article" date="2018" name="Elife">
        <title>Discovery and characterization of a prevalent human gut bacterial enzyme sufficient for the inactivation of a family of plant toxins.</title>
        <authorList>
            <person name="Koppel N."/>
            <person name="Bisanz J.E."/>
            <person name="Pandelia M.E."/>
            <person name="Turnbaugh P.J."/>
            <person name="Balskus E.P."/>
        </authorList>
    </citation>
    <scope>NUCLEOTIDE SEQUENCE [LARGE SCALE GENOMIC DNA]</scope>
    <source>
        <strain evidence="5 7">W1 BHI 6</strain>
    </source>
</reference>
<dbReference type="EMBL" id="PPTU01000001">
    <property type="protein sequence ID" value="RDB73300.1"/>
    <property type="molecule type" value="Genomic_DNA"/>
</dbReference>
<evidence type="ECO:0000256" key="2">
    <source>
        <dbReference type="ARBA" id="ARBA00022643"/>
    </source>
</evidence>
<keyword evidence="1" id="KW-0285">Flavoprotein</keyword>
<evidence type="ECO:0000313" key="4">
    <source>
        <dbReference type="EMBL" id="MVN34079.1"/>
    </source>
</evidence>
<reference evidence="6 8" key="1">
    <citation type="journal article" date="2005" name="Appl. Environ. Microbiol.">
        <title>Intestinal bacterial communities that produce active estrogen-like compounds enterodiol and enterolactone in humans.</title>
        <authorList>
            <person name="Clavel T."/>
            <person name="Henderson G."/>
            <person name="Alpert C.A."/>
            <person name="Philippe C."/>
            <person name="Rigottier-Gois L."/>
            <person name="Dore J."/>
            <person name="Blaut M."/>
        </authorList>
    </citation>
    <scope>NUCLEOTIDE SEQUENCE [LARGE SCALE GENOMIC DNA]</scope>
    <source>
        <strain evidence="6 8">SECO-MT75m2</strain>
    </source>
</reference>
<dbReference type="Gene3D" id="3.40.50.360">
    <property type="match status" value="1"/>
</dbReference>
<evidence type="ECO:0000259" key="3">
    <source>
        <dbReference type="Pfam" id="PF03358"/>
    </source>
</evidence>
<dbReference type="GO" id="GO:0016491">
    <property type="term" value="F:oxidoreductase activity"/>
    <property type="evidence" value="ECO:0007669"/>
    <property type="project" value="InterPro"/>
</dbReference>
<sequence>MGKNVLVVSASLRPTSNSHALALAFAEGAREAGHDVETVSLRGKRIEFCRGCLACQAGAACPLKDDAAAIVERIVAADAIAFATPIYFFEMAGQMKTLLDRSNPAYAADPAFRDVYLLATAADEDAHAFDGATKGLQGWVDCFEQARLVGVVTATGVDAPGAIEKRLHEVNRARLMGCGV</sequence>
<dbReference type="InterPro" id="IPR005025">
    <property type="entry name" value="FMN_Rdtase-like_dom"/>
</dbReference>